<evidence type="ECO:0000313" key="3">
    <source>
        <dbReference type="Proteomes" id="UP000250235"/>
    </source>
</evidence>
<keyword evidence="2" id="KW-0675">Receptor</keyword>
<protein>
    <submittedName>
        <fullName evidence="2">LRR receptor-like serine/threonine-protein kinase ERECTA</fullName>
    </submittedName>
</protein>
<name>A0A2Z7DHI8_9LAMI</name>
<evidence type="ECO:0000313" key="2">
    <source>
        <dbReference type="EMBL" id="KZV56878.1"/>
    </source>
</evidence>
<keyword evidence="2" id="KW-0418">Kinase</keyword>
<dbReference type="EMBL" id="KQ987756">
    <property type="protein sequence ID" value="KZV56878.1"/>
    <property type="molecule type" value="Genomic_DNA"/>
</dbReference>
<dbReference type="Proteomes" id="UP000250235">
    <property type="component" value="Unassembled WGS sequence"/>
</dbReference>
<reference evidence="2 3" key="1">
    <citation type="journal article" date="2015" name="Proc. Natl. Acad. Sci. U.S.A.">
        <title>The resurrection genome of Boea hygrometrica: A blueprint for survival of dehydration.</title>
        <authorList>
            <person name="Xiao L."/>
            <person name="Yang G."/>
            <person name="Zhang L."/>
            <person name="Yang X."/>
            <person name="Zhao S."/>
            <person name="Ji Z."/>
            <person name="Zhou Q."/>
            <person name="Hu M."/>
            <person name="Wang Y."/>
            <person name="Chen M."/>
            <person name="Xu Y."/>
            <person name="Jin H."/>
            <person name="Xiao X."/>
            <person name="Hu G."/>
            <person name="Bao F."/>
            <person name="Hu Y."/>
            <person name="Wan P."/>
            <person name="Li L."/>
            <person name="Deng X."/>
            <person name="Kuang T."/>
            <person name="Xiang C."/>
            <person name="Zhu J.K."/>
            <person name="Oliver M.J."/>
            <person name="He Y."/>
        </authorList>
    </citation>
    <scope>NUCLEOTIDE SEQUENCE [LARGE SCALE GENOMIC DNA]</scope>
    <source>
        <strain evidence="3">cv. XS01</strain>
    </source>
</reference>
<feature type="compositionally biased region" description="Polar residues" evidence="1">
    <location>
        <begin position="70"/>
        <end position="90"/>
    </location>
</feature>
<proteinExistence type="predicted"/>
<evidence type="ECO:0000256" key="1">
    <source>
        <dbReference type="SAM" id="MobiDB-lite"/>
    </source>
</evidence>
<gene>
    <name evidence="2" type="ORF">F511_26120</name>
</gene>
<dbReference type="GO" id="GO:0016301">
    <property type="term" value="F:kinase activity"/>
    <property type="evidence" value="ECO:0007669"/>
    <property type="project" value="UniProtKB-KW"/>
</dbReference>
<feature type="region of interest" description="Disordered" evidence="1">
    <location>
        <begin position="70"/>
        <end position="96"/>
    </location>
</feature>
<accession>A0A2Z7DHI8</accession>
<keyword evidence="3" id="KW-1185">Reference proteome</keyword>
<sequence>MAGTIGTGWNWGWSSRWGSGQRWTEQGERSAENHVSREAATAVGAMGSGTVNSDMGRSTQIRDDQLISGTVNSDLGQSTANSNLEVNGQVRSGPVNSDLEKSTVNSDLENDIPVSSYKLCHNTVRRLPDLVYQISSDLNIVAVTLNNANSSRRFRSRQVHAMIYALF</sequence>
<organism evidence="2 3">
    <name type="scientific">Dorcoceras hygrometricum</name>
    <dbReference type="NCBI Taxonomy" id="472368"/>
    <lineage>
        <taxon>Eukaryota</taxon>
        <taxon>Viridiplantae</taxon>
        <taxon>Streptophyta</taxon>
        <taxon>Embryophyta</taxon>
        <taxon>Tracheophyta</taxon>
        <taxon>Spermatophyta</taxon>
        <taxon>Magnoliopsida</taxon>
        <taxon>eudicotyledons</taxon>
        <taxon>Gunneridae</taxon>
        <taxon>Pentapetalae</taxon>
        <taxon>asterids</taxon>
        <taxon>lamiids</taxon>
        <taxon>Lamiales</taxon>
        <taxon>Gesneriaceae</taxon>
        <taxon>Didymocarpoideae</taxon>
        <taxon>Trichosporeae</taxon>
        <taxon>Loxocarpinae</taxon>
        <taxon>Dorcoceras</taxon>
    </lineage>
</organism>
<keyword evidence="2" id="KW-0808">Transferase</keyword>
<dbReference type="AlphaFoldDB" id="A0A2Z7DHI8"/>